<dbReference type="InParanoid" id="B4J6A7"/>
<feature type="domain" description="DUF753" evidence="1">
    <location>
        <begin position="1990"/>
        <end position="2056"/>
    </location>
</feature>
<feature type="domain" description="DUF753" evidence="1">
    <location>
        <begin position="2159"/>
        <end position="2236"/>
    </location>
</feature>
<feature type="domain" description="DUF753" evidence="1">
    <location>
        <begin position="1826"/>
        <end position="1894"/>
    </location>
</feature>
<organism evidence="3">
    <name type="scientific">Drosophila grimshawi</name>
    <name type="common">Hawaiian fruit fly</name>
    <name type="synonym">Idiomyia grimshawi</name>
    <dbReference type="NCBI Taxonomy" id="7222"/>
    <lineage>
        <taxon>Eukaryota</taxon>
        <taxon>Metazoa</taxon>
        <taxon>Ecdysozoa</taxon>
        <taxon>Arthropoda</taxon>
        <taxon>Hexapoda</taxon>
        <taxon>Insecta</taxon>
        <taxon>Pterygota</taxon>
        <taxon>Neoptera</taxon>
        <taxon>Endopterygota</taxon>
        <taxon>Diptera</taxon>
        <taxon>Brachycera</taxon>
        <taxon>Muscomorpha</taxon>
        <taxon>Ephydroidea</taxon>
        <taxon>Drosophilidae</taxon>
        <taxon>Drosophila</taxon>
        <taxon>Hawaiian Drosophila</taxon>
    </lineage>
</organism>
<dbReference type="PANTHER" id="PTHR21721:SF26">
    <property type="entry name" value="DUF753 DOMAIN-CONTAINING PROTEIN-RELATED"/>
    <property type="match status" value="1"/>
</dbReference>
<feature type="domain" description="DUF753" evidence="1">
    <location>
        <begin position="2408"/>
        <end position="2476"/>
    </location>
</feature>
<dbReference type="HOGENOM" id="CLU_226185_0_0_1"/>
<name>B4J6A7_DROGR</name>
<feature type="domain" description="DUF753" evidence="1">
    <location>
        <begin position="394"/>
        <end position="465"/>
    </location>
</feature>
<dbReference type="KEGG" id="dgr:6560028"/>
<feature type="domain" description="DUF753" evidence="1">
    <location>
        <begin position="1903"/>
        <end position="1980"/>
    </location>
</feature>
<feature type="domain" description="DUF753" evidence="1">
    <location>
        <begin position="2661"/>
        <end position="2730"/>
    </location>
</feature>
<evidence type="ECO:0000313" key="3">
    <source>
        <dbReference type="Proteomes" id="UP000001070"/>
    </source>
</evidence>
<feature type="domain" description="DUF753" evidence="1">
    <location>
        <begin position="895"/>
        <end position="975"/>
    </location>
</feature>
<feature type="domain" description="DUF753" evidence="1">
    <location>
        <begin position="138"/>
        <end position="207"/>
    </location>
</feature>
<evidence type="ECO:0000313" key="2">
    <source>
        <dbReference type="EMBL" id="EDW00880.1"/>
    </source>
</evidence>
<protein>
    <submittedName>
        <fullName evidence="2">GH20775</fullName>
    </submittedName>
</protein>
<feature type="domain" description="DUF753" evidence="1">
    <location>
        <begin position="2498"/>
        <end position="2569"/>
    </location>
</feature>
<feature type="domain" description="DUF753" evidence="1">
    <location>
        <begin position="2822"/>
        <end position="2890"/>
    </location>
</feature>
<feature type="domain" description="DUF753" evidence="1">
    <location>
        <begin position="561"/>
        <end position="629"/>
    </location>
</feature>
<evidence type="ECO:0000259" key="1">
    <source>
        <dbReference type="Pfam" id="PF05444"/>
    </source>
</evidence>
<feature type="domain" description="DUF753" evidence="1">
    <location>
        <begin position="639"/>
        <end position="714"/>
    </location>
</feature>
<accession>B4J6A7</accession>
<dbReference type="OrthoDB" id="7984667at2759"/>
<dbReference type="PANTHER" id="PTHR21721">
    <property type="entry name" value="GH09876P-RELATED"/>
    <property type="match status" value="1"/>
</dbReference>
<dbReference type="PhylomeDB" id="B4J6A7"/>
<feature type="domain" description="DUF753" evidence="1">
    <location>
        <begin position="305"/>
        <end position="373"/>
    </location>
</feature>
<reference evidence="2 3" key="1">
    <citation type="journal article" date="2007" name="Nature">
        <title>Evolution of genes and genomes on the Drosophila phylogeny.</title>
        <authorList>
            <consortium name="Drosophila 12 Genomes Consortium"/>
            <person name="Clark A.G."/>
            <person name="Eisen M.B."/>
            <person name="Smith D.R."/>
            <person name="Bergman C.M."/>
            <person name="Oliver B."/>
            <person name="Markow T.A."/>
            <person name="Kaufman T.C."/>
            <person name="Kellis M."/>
            <person name="Gelbart W."/>
            <person name="Iyer V.N."/>
            <person name="Pollard D.A."/>
            <person name="Sackton T.B."/>
            <person name="Larracuente A.M."/>
            <person name="Singh N.D."/>
            <person name="Abad J.P."/>
            <person name="Abt D.N."/>
            <person name="Adryan B."/>
            <person name="Aguade M."/>
            <person name="Akashi H."/>
            <person name="Anderson W.W."/>
            <person name="Aquadro C.F."/>
            <person name="Ardell D.H."/>
            <person name="Arguello R."/>
            <person name="Artieri C.G."/>
            <person name="Barbash D.A."/>
            <person name="Barker D."/>
            <person name="Barsanti P."/>
            <person name="Batterham P."/>
            <person name="Batzoglou S."/>
            <person name="Begun D."/>
            <person name="Bhutkar A."/>
            <person name="Blanco E."/>
            <person name="Bosak S.A."/>
            <person name="Bradley R.K."/>
            <person name="Brand A.D."/>
            <person name="Brent M.R."/>
            <person name="Brooks A.N."/>
            <person name="Brown R.H."/>
            <person name="Butlin R.K."/>
            <person name="Caggese C."/>
            <person name="Calvi B.R."/>
            <person name="Bernardo de Carvalho A."/>
            <person name="Caspi A."/>
            <person name="Castrezana S."/>
            <person name="Celniker S.E."/>
            <person name="Chang J.L."/>
            <person name="Chapple C."/>
            <person name="Chatterji S."/>
            <person name="Chinwalla A."/>
            <person name="Civetta A."/>
            <person name="Clifton S.W."/>
            <person name="Comeron J.M."/>
            <person name="Costello J.C."/>
            <person name="Coyne J.A."/>
            <person name="Daub J."/>
            <person name="David R.G."/>
            <person name="Delcher A.L."/>
            <person name="Delehaunty K."/>
            <person name="Do C.B."/>
            <person name="Ebling H."/>
            <person name="Edwards K."/>
            <person name="Eickbush T."/>
            <person name="Evans J.D."/>
            <person name="Filipski A."/>
            <person name="Findeiss S."/>
            <person name="Freyhult E."/>
            <person name="Fulton L."/>
            <person name="Fulton R."/>
            <person name="Garcia A.C."/>
            <person name="Gardiner A."/>
            <person name="Garfield D.A."/>
            <person name="Garvin B.E."/>
            <person name="Gibson G."/>
            <person name="Gilbert D."/>
            <person name="Gnerre S."/>
            <person name="Godfrey J."/>
            <person name="Good R."/>
            <person name="Gotea V."/>
            <person name="Gravely B."/>
            <person name="Greenberg A.J."/>
            <person name="Griffiths-Jones S."/>
            <person name="Gross S."/>
            <person name="Guigo R."/>
            <person name="Gustafson E.A."/>
            <person name="Haerty W."/>
            <person name="Hahn M.W."/>
            <person name="Halligan D.L."/>
            <person name="Halpern A.L."/>
            <person name="Halter G.M."/>
            <person name="Han M.V."/>
            <person name="Heger A."/>
            <person name="Hillier L."/>
            <person name="Hinrichs A.S."/>
            <person name="Holmes I."/>
            <person name="Hoskins R.A."/>
            <person name="Hubisz M.J."/>
            <person name="Hultmark D."/>
            <person name="Huntley M.A."/>
            <person name="Jaffe D.B."/>
            <person name="Jagadeeshan S."/>
            <person name="Jeck W.R."/>
            <person name="Johnson J."/>
            <person name="Jones C.D."/>
            <person name="Jordan W.C."/>
            <person name="Karpen G.H."/>
            <person name="Kataoka E."/>
            <person name="Keightley P.D."/>
            <person name="Kheradpour P."/>
            <person name="Kirkness E.F."/>
            <person name="Koerich L.B."/>
            <person name="Kristiansen K."/>
            <person name="Kudrna D."/>
            <person name="Kulathinal R.J."/>
            <person name="Kumar S."/>
            <person name="Kwok R."/>
            <person name="Lander E."/>
            <person name="Langley C.H."/>
            <person name="Lapoint R."/>
            <person name="Lazzaro B.P."/>
            <person name="Lee S.J."/>
            <person name="Levesque L."/>
            <person name="Li R."/>
            <person name="Lin C.F."/>
            <person name="Lin M.F."/>
            <person name="Lindblad-Toh K."/>
            <person name="Llopart A."/>
            <person name="Long M."/>
            <person name="Low L."/>
            <person name="Lozovsky E."/>
            <person name="Lu J."/>
            <person name="Luo M."/>
            <person name="Machado C.A."/>
            <person name="Makalowski W."/>
            <person name="Marzo M."/>
            <person name="Matsuda M."/>
            <person name="Matzkin L."/>
            <person name="McAllister B."/>
            <person name="McBride C.S."/>
            <person name="McKernan B."/>
            <person name="McKernan K."/>
            <person name="Mendez-Lago M."/>
            <person name="Minx P."/>
            <person name="Mollenhauer M.U."/>
            <person name="Montooth K."/>
            <person name="Mount S.M."/>
            <person name="Mu X."/>
            <person name="Myers E."/>
            <person name="Negre B."/>
            <person name="Newfeld S."/>
            <person name="Nielsen R."/>
            <person name="Noor M.A."/>
            <person name="O'Grady P."/>
            <person name="Pachter L."/>
            <person name="Papaceit M."/>
            <person name="Parisi M.J."/>
            <person name="Parisi M."/>
            <person name="Parts L."/>
            <person name="Pedersen J.S."/>
            <person name="Pesole G."/>
            <person name="Phillippy A.M."/>
            <person name="Ponting C.P."/>
            <person name="Pop M."/>
            <person name="Porcelli D."/>
            <person name="Powell J.R."/>
            <person name="Prohaska S."/>
            <person name="Pruitt K."/>
            <person name="Puig M."/>
            <person name="Quesneville H."/>
            <person name="Ram K.R."/>
            <person name="Rand D."/>
            <person name="Rasmussen M.D."/>
            <person name="Reed L.K."/>
            <person name="Reenan R."/>
            <person name="Reily A."/>
            <person name="Remington K.A."/>
            <person name="Rieger T.T."/>
            <person name="Ritchie M.G."/>
            <person name="Robin C."/>
            <person name="Rogers Y.H."/>
            <person name="Rohde C."/>
            <person name="Rozas J."/>
            <person name="Rubenfield M.J."/>
            <person name="Ruiz A."/>
            <person name="Russo S."/>
            <person name="Salzberg S.L."/>
            <person name="Sanchez-Gracia A."/>
            <person name="Saranga D.J."/>
            <person name="Sato H."/>
            <person name="Schaeffer S.W."/>
            <person name="Schatz M.C."/>
            <person name="Schlenke T."/>
            <person name="Schwartz R."/>
            <person name="Segarra C."/>
            <person name="Singh R.S."/>
            <person name="Sirot L."/>
            <person name="Sirota M."/>
            <person name="Sisneros N.B."/>
            <person name="Smith C.D."/>
            <person name="Smith T.F."/>
            <person name="Spieth J."/>
            <person name="Stage D.E."/>
            <person name="Stark A."/>
            <person name="Stephan W."/>
            <person name="Strausberg R.L."/>
            <person name="Strempel S."/>
            <person name="Sturgill D."/>
            <person name="Sutton G."/>
            <person name="Sutton G.G."/>
            <person name="Tao W."/>
            <person name="Teichmann S."/>
            <person name="Tobari Y.N."/>
            <person name="Tomimura Y."/>
            <person name="Tsolas J.M."/>
            <person name="Valente V.L."/>
            <person name="Venter E."/>
            <person name="Venter J.C."/>
            <person name="Vicario S."/>
            <person name="Vieira F.G."/>
            <person name="Vilella A.J."/>
            <person name="Villasante A."/>
            <person name="Walenz B."/>
            <person name="Wang J."/>
            <person name="Wasserman M."/>
            <person name="Watts T."/>
            <person name="Wilson D."/>
            <person name="Wilson R.K."/>
            <person name="Wing R.A."/>
            <person name="Wolfner M.F."/>
            <person name="Wong A."/>
            <person name="Wong G.K."/>
            <person name="Wu C.I."/>
            <person name="Wu G."/>
            <person name="Yamamoto D."/>
            <person name="Yang H.P."/>
            <person name="Yang S.P."/>
            <person name="Yorke J.A."/>
            <person name="Yoshida K."/>
            <person name="Zdobnov E."/>
            <person name="Zhang P."/>
            <person name="Zhang Y."/>
            <person name="Zimin A.V."/>
            <person name="Baldwin J."/>
            <person name="Abdouelleil A."/>
            <person name="Abdulkadir J."/>
            <person name="Abebe A."/>
            <person name="Abera B."/>
            <person name="Abreu J."/>
            <person name="Acer S.C."/>
            <person name="Aftuck L."/>
            <person name="Alexander A."/>
            <person name="An P."/>
            <person name="Anderson E."/>
            <person name="Anderson S."/>
            <person name="Arachi H."/>
            <person name="Azer M."/>
            <person name="Bachantsang P."/>
            <person name="Barry A."/>
            <person name="Bayul T."/>
            <person name="Berlin A."/>
            <person name="Bessette D."/>
            <person name="Bloom T."/>
            <person name="Blye J."/>
            <person name="Boguslavskiy L."/>
            <person name="Bonnet C."/>
            <person name="Boukhgalter B."/>
            <person name="Bourzgui I."/>
            <person name="Brown A."/>
            <person name="Cahill P."/>
            <person name="Channer S."/>
            <person name="Cheshatsang Y."/>
            <person name="Chuda L."/>
            <person name="Citroen M."/>
            <person name="Collymore A."/>
            <person name="Cooke P."/>
            <person name="Costello M."/>
            <person name="D'Aco K."/>
            <person name="Daza R."/>
            <person name="De Haan G."/>
            <person name="DeGray S."/>
            <person name="DeMaso C."/>
            <person name="Dhargay N."/>
            <person name="Dooley K."/>
            <person name="Dooley E."/>
            <person name="Doricent M."/>
            <person name="Dorje P."/>
            <person name="Dorjee K."/>
            <person name="Dupes A."/>
            <person name="Elong R."/>
            <person name="Falk J."/>
            <person name="Farina A."/>
            <person name="Faro S."/>
            <person name="Ferguson D."/>
            <person name="Fisher S."/>
            <person name="Foley C.D."/>
            <person name="Franke A."/>
            <person name="Friedrich D."/>
            <person name="Gadbois L."/>
            <person name="Gearin G."/>
            <person name="Gearin C.R."/>
            <person name="Giannoukos G."/>
            <person name="Goode T."/>
            <person name="Graham J."/>
            <person name="Grandbois E."/>
            <person name="Grewal S."/>
            <person name="Gyaltsen K."/>
            <person name="Hafez N."/>
            <person name="Hagos B."/>
            <person name="Hall J."/>
            <person name="Henson C."/>
            <person name="Hollinger A."/>
            <person name="Honan T."/>
            <person name="Huard M.D."/>
            <person name="Hughes L."/>
            <person name="Hurhula B."/>
            <person name="Husby M.E."/>
            <person name="Kamat A."/>
            <person name="Kanga B."/>
            <person name="Kashin S."/>
            <person name="Khazanovich D."/>
            <person name="Kisner P."/>
            <person name="Lance K."/>
            <person name="Lara M."/>
            <person name="Lee W."/>
            <person name="Lennon N."/>
            <person name="Letendre F."/>
            <person name="LeVine R."/>
            <person name="Lipovsky A."/>
            <person name="Liu X."/>
            <person name="Liu J."/>
            <person name="Liu S."/>
            <person name="Lokyitsang T."/>
            <person name="Lokyitsang Y."/>
            <person name="Lubonja R."/>
            <person name="Lui A."/>
            <person name="MacDonald P."/>
            <person name="Magnisalis V."/>
            <person name="Maru K."/>
            <person name="Matthews C."/>
            <person name="McCusker W."/>
            <person name="McDonough S."/>
            <person name="Mehta T."/>
            <person name="Meldrim J."/>
            <person name="Meneus L."/>
            <person name="Mihai O."/>
            <person name="Mihalev A."/>
            <person name="Mihova T."/>
            <person name="Mittelman R."/>
            <person name="Mlenga V."/>
            <person name="Montmayeur A."/>
            <person name="Mulrain L."/>
            <person name="Navidi A."/>
            <person name="Naylor J."/>
            <person name="Negash T."/>
            <person name="Nguyen T."/>
            <person name="Nguyen N."/>
            <person name="Nicol R."/>
            <person name="Norbu C."/>
            <person name="Norbu N."/>
            <person name="Novod N."/>
            <person name="O'Neill B."/>
            <person name="Osman S."/>
            <person name="Markiewicz E."/>
            <person name="Oyono O.L."/>
            <person name="Patti C."/>
            <person name="Phunkhang P."/>
            <person name="Pierre F."/>
            <person name="Priest M."/>
            <person name="Raghuraman S."/>
            <person name="Rege F."/>
            <person name="Reyes R."/>
            <person name="Rise C."/>
            <person name="Rogov P."/>
            <person name="Ross K."/>
            <person name="Ryan E."/>
            <person name="Settipalli S."/>
            <person name="Shea T."/>
            <person name="Sherpa N."/>
            <person name="Shi L."/>
            <person name="Shih D."/>
            <person name="Sparrow T."/>
            <person name="Spaulding J."/>
            <person name="Stalker J."/>
            <person name="Stange-Thomann N."/>
            <person name="Stavropoulos S."/>
            <person name="Stone C."/>
            <person name="Strader C."/>
            <person name="Tesfaye S."/>
            <person name="Thomson T."/>
            <person name="Thoulutsang Y."/>
            <person name="Thoulutsang D."/>
            <person name="Topham K."/>
            <person name="Topping I."/>
            <person name="Tsamla T."/>
            <person name="Vassiliev H."/>
            <person name="Vo A."/>
            <person name="Wangchuk T."/>
            <person name="Wangdi T."/>
            <person name="Weiand M."/>
            <person name="Wilkinson J."/>
            <person name="Wilson A."/>
            <person name="Yadav S."/>
            <person name="Young G."/>
            <person name="Yu Q."/>
            <person name="Zembek L."/>
            <person name="Zhong D."/>
            <person name="Zimmer A."/>
            <person name="Zwirko Z."/>
            <person name="Jaffe D.B."/>
            <person name="Alvarez P."/>
            <person name="Brockman W."/>
            <person name="Butler J."/>
            <person name="Chin C."/>
            <person name="Gnerre S."/>
            <person name="Grabherr M."/>
            <person name="Kleber M."/>
            <person name="Mauceli E."/>
            <person name="MacCallum I."/>
        </authorList>
    </citation>
    <scope>NUCLEOTIDE SEQUENCE [LARGE SCALE GENOMIC DNA]</scope>
    <source>
        <strain evidence="3">Tucson 15287-2541.00</strain>
    </source>
</reference>
<feature type="domain" description="DUF753" evidence="1">
    <location>
        <begin position="1735"/>
        <end position="1816"/>
    </location>
</feature>
<dbReference type="eggNOG" id="ENOG502T83P">
    <property type="taxonomic scope" value="Eukaryota"/>
</dbReference>
<dbReference type="EMBL" id="CH916367">
    <property type="protein sequence ID" value="EDW00880.1"/>
    <property type="molecule type" value="Genomic_DNA"/>
</dbReference>
<feature type="domain" description="DUF753" evidence="1">
    <location>
        <begin position="1566"/>
        <end position="1633"/>
    </location>
</feature>
<feature type="domain" description="DUF753" evidence="1">
    <location>
        <begin position="2323"/>
        <end position="2399"/>
    </location>
</feature>
<feature type="domain" description="DUF753" evidence="1">
    <location>
        <begin position="985"/>
        <end position="1050"/>
    </location>
</feature>
<sequence>MAVFASDGSVIQRGCSDNLATTCSDEDTDCYECRSSGCNNLKTNTQMIDCLACDAQDDESCVFDYEVITDTRKCNEKCITALYSRTSDEGSPLELVRTCLDDLDLDDRDACVEGTLPNCAPCSTSKCNTADMGARGMCNFCTDGKCDKPESKTCRAVAASGEEQCFIQLDESGKINELGCLSQYNISDAAVLQSEKRLWLCSGWNCNVISALPTEKTCKVCSSRTDPDCAIEPSALISETECSHPLFTDCYTLLRDDGNTERGCLTTLDTEDYVECAGGLNATKCVTCSGDNCNIKLQPETERLTCHICDSSVDDTCEGAPNAESLCLLHQLDQKCVTTIDSNGNTLRGCASSLSCVSDDSKSCNHCLGKNCNNQNLKRRADGQPGQWGQELPLSCQSCTDSTTCASSNLEEIACAAKDEYCMTVFDDTGKVNARGCSNVVEASFGDYCDANTGKCHNCNSNGCNSATSLDSYNECVYCDASQNEDCVKNPPAITDRRLCNGQCMTAIRKQEGTDLYALVRGCLDDKDAEDQATCAAGTDKECVACTGDACNMNDVIGSSLSCYICDNKDNCQDPDQAACLHFSPTDRCYTLFDDTASVASLGCLSDQEPDFVDKNLENLILCTENNCNSFENLPKPNECAICSSLDDVNCAVDPSKVTQLDNCNVMPQTSCMSRIHSDGSTQRGCVSNLAKAELRSCLLGEGNCEMCEGSMCNIEIYPADRRRCQRCNSNDDPNCGSAPDASGVCPRHDDSKGCSVKLVNGATYRGCETEFVCDPADKQYCRSCSGDNCNVVDLEIWNIGYPGKWATPPINCYTCEGVECQGSSLGSLQKCANNNEQNCATVFASDGSVILRGCTDQLYADAELTQYCDATPGSCKQCKSSGCNNAKQLDAYVDCVLCDGTDQAACVRSVGDITRKVSCQGSCFTGLYARSKVDPDSPLEMARGCLDDLEYDDRLACADGNMENCVACTEASCNKNEVPEERLSCNYCDDEECDEISSQTCVSYRSSDQCYIHVGDLKIESMGCASDLETSFLQLNRRDLYLCSGKDCNTKDVLNLRGNWCVFCNSKSQSSCIEGTSLASPLCEHYLTPDCYTHIDDDGVLHRGCLMDKDDELFDDCTSGNSTTCEICMGDFCNNELYPADRQSCLQCDSETDEDCEKNPATYAKYCRIYESGDVCVTSLENGRTRRGCQSEVNCDASQVGKCRICEDGNCNSVNLAGSYVGEPGKWQDLPLSCHVCTDLESCASVTTPTKCEGNNKQLCSTVFNVDGNVIARGCSDAVIEEHASYCESDIEKCPLCKSNGCNNADSLDTYVECYQCDAEHDPNCAWEKPTKTRQCQSQCMTGMYPRSSAVDSALLPTRGCLDDLEQEDRDQCAEGKHASCTACSGPLCNGEDIVKTPQECYVCEDSECVDAITSKCLAYKEKDQCYLAFVDQSIVGMGCASDFETEVINELVAQGSLLLCEGQNCNYYDIIPDVNICLQCNSLIDPRCATNPNQLLTTSPCASLPYTQCVTHVDAAGTTTRGCLSDVESTDFYDCLMGNSAKCQTCTGSNCNGLTVFPADRRLCHQCDSASDPLCASAPSSSAVCPIYDEKESCVTTLVNDITHRGCGSSLSCSDPSDSNTCRICSDNACNTIDLNRLNIHGSPGIWQQTPISCLTCANAEECKSGSGQLEKCSGNDNCATVFDATGDVVTSRGCYNALDTSASSYCDSQPDNCPRCNSNGCNVADSLNSYVECLVCDSSADPNCVNDVSKIHRTRQCNAACMSAFRPLFGEETSNPSYALVRNCNDDLEEEDRTSCGTEANKHCASCTDAMCNKDDLVAERHSCLICRGDDCQDPQPASCANYRETDECFIQFDEQRSIVAHGCLSEYSHEDIHELQRSKRLLTCKDDNCNTLDLIQEPQTCVLCSSRTDLNCADNPGGVNSETSCLISGLPECYSRVLQDGSTERGCLSSLEDDEFLGCYDGTAKGCSSCVGDHCNKKIYPTDRTSCHICNSETDPNCESTPSSLSICPLYAEEDTCVTNLRGDITYRGCSSSISCEPNSKTCVICSGDGCNVADLNAYADDNHGKWQDLPLTCLTCTGDGCLESSISSERCEANNEQDCMTVFNADGVVTGRGCQDVIEQDATLGSYCANNADKCPVCKSNDCNSATAITQYNSCIYCDSFKSTSCLWDPTSTAHKRRQCQGDCMTALYGSAEDGLDLIRTCLNDKEQDAQLVCSADKDANCASCSGDACNVQSLPTDRVSCFHCENGDCEEPTTKLCAIYKPNDSCYLWVDEENSIKQLGCLSSFRDQDLESVIKTKRIAVCEGNNCNTPQMPSPVKCAICDSRTDPTCATTPLAVAQFKTCNQFPHPQCMTRLEDDGSTIRGCLYDLPQAHFAGCLLGNDENCEVCEKDGCNRDIFPADRQQCYTCTSSDDSSCVSNPTQAAACALLTDEETCQTSLDSNVTIRGCSSSVKCSASDYHNCRNCVGSKCNSIDLANRVDDGQHGLFQELPLKCHTCAGEHCLSSLGPAVKCTPNVEQDCKTVFELDGKIVRRRGCADDVDDYEDLYCRQNPTLCVKCKSNECNDAWNLEDLTTCIFCNSAKDSKCVTYPQSADLESRQCQGKCMVAMSGHDLVRSCLSDKELFDRTACTSDESGTNCATCDNGECNTFAYPADRLSCHVCTDANNCDTSRAESCAAYDKDDFCFAKYKDGVVDIMGCASNQNSDDLDQWRSSNLLYECKTKDCNELTRLPSSGTCISCDSSKTPECAQSPTEVSTTDTCHAPLADCVTRLENGHTIRGCLNSLASNEGDACVANGTCASCAGSKCNVDIFPINRRKCHICNSVANSDCAAEPNHLAICPIYAADDTCVSSRDADGYIQRSCGSGLECEIDDEDHCQVCNTDGCNTVKFNGSAALSGIGLILTLAVSLVTSGRWL</sequence>
<feature type="domain" description="DUF753" evidence="1">
    <location>
        <begin position="2740"/>
        <end position="2812"/>
    </location>
</feature>
<keyword evidence="3" id="KW-1185">Reference proteome</keyword>
<dbReference type="STRING" id="7222.B4J6A7"/>
<proteinExistence type="predicted"/>
<feature type="domain" description="DUF753" evidence="1">
    <location>
        <begin position="1144"/>
        <end position="1213"/>
    </location>
</feature>
<feature type="domain" description="DUF753" evidence="1">
    <location>
        <begin position="1655"/>
        <end position="1725"/>
    </location>
</feature>
<dbReference type="Proteomes" id="UP000001070">
    <property type="component" value="Unassembled WGS sequence"/>
</dbReference>
<feature type="domain" description="DUF753" evidence="1">
    <location>
        <begin position="812"/>
        <end position="885"/>
    </location>
</feature>
<feature type="domain" description="DUF753" evidence="1">
    <location>
        <begin position="1479"/>
        <end position="1554"/>
    </location>
</feature>
<feature type="domain" description="DUF753" evidence="1">
    <location>
        <begin position="2246"/>
        <end position="2314"/>
    </location>
</feature>
<dbReference type="InterPro" id="IPR008472">
    <property type="entry name" value="DUF753"/>
</dbReference>
<dbReference type="OMA" id="VDCYFCD"/>
<dbReference type="Pfam" id="PF05444">
    <property type="entry name" value="DUF753"/>
    <property type="match status" value="34"/>
</dbReference>
<feature type="domain" description="DUF753" evidence="1">
    <location>
        <begin position="2077"/>
        <end position="2149"/>
    </location>
</feature>
<feature type="domain" description="DUF753" evidence="1">
    <location>
        <begin position="1061"/>
        <end position="1135"/>
    </location>
</feature>
<feature type="domain" description="DUF753" evidence="1">
    <location>
        <begin position="49"/>
        <end position="128"/>
    </location>
</feature>
<feature type="domain" description="DUF753" evidence="1">
    <location>
        <begin position="724"/>
        <end position="791"/>
    </location>
</feature>
<gene>
    <name evidence="2" type="primary">Dgri\GH20775</name>
    <name evidence="2" type="ORF">Dgri_GH20775</name>
</gene>
<feature type="domain" description="DUF753" evidence="1">
    <location>
        <begin position="1233"/>
        <end position="1304"/>
    </location>
</feature>
<feature type="domain" description="DUF753" evidence="1">
    <location>
        <begin position="1400"/>
        <end position="1468"/>
    </location>
</feature>
<feature type="domain" description="DUF753" evidence="1">
    <location>
        <begin position="1314"/>
        <end position="1391"/>
    </location>
</feature>
<feature type="domain" description="DUF753" evidence="1">
    <location>
        <begin position="2579"/>
        <end position="2652"/>
    </location>
</feature>
<feature type="domain" description="DUF753" evidence="1">
    <location>
        <begin position="217"/>
        <end position="294"/>
    </location>
</feature>
<feature type="domain" description="DUF753" evidence="1">
    <location>
        <begin position="475"/>
        <end position="552"/>
    </location>
</feature>